<protein>
    <recommendedName>
        <fullName evidence="8">Major facilitator superfamily (MFS) profile domain-containing protein</fullName>
    </recommendedName>
</protein>
<feature type="transmembrane region" description="Helical" evidence="7">
    <location>
        <begin position="478"/>
        <end position="498"/>
    </location>
</feature>
<keyword evidence="4 7" id="KW-0812">Transmembrane</keyword>
<dbReference type="InterPro" id="IPR020846">
    <property type="entry name" value="MFS_dom"/>
</dbReference>
<keyword evidence="6 7" id="KW-0472">Membrane</keyword>
<dbReference type="SUPFAM" id="SSF103473">
    <property type="entry name" value="MFS general substrate transporter"/>
    <property type="match status" value="1"/>
</dbReference>
<dbReference type="PRINTS" id="PR01035">
    <property type="entry name" value="TCRTETA"/>
</dbReference>
<feature type="transmembrane region" description="Helical" evidence="7">
    <location>
        <begin position="111"/>
        <end position="132"/>
    </location>
</feature>
<dbReference type="Pfam" id="PF07690">
    <property type="entry name" value="MFS_1"/>
    <property type="match status" value="1"/>
</dbReference>
<evidence type="ECO:0000313" key="10">
    <source>
        <dbReference type="Proteomes" id="UP000284375"/>
    </source>
</evidence>
<evidence type="ECO:0000259" key="8">
    <source>
        <dbReference type="PROSITE" id="PS50850"/>
    </source>
</evidence>
<dbReference type="Gene3D" id="1.20.1250.20">
    <property type="entry name" value="MFS general substrate transporter like domains"/>
    <property type="match status" value="2"/>
</dbReference>
<feature type="domain" description="Major facilitator superfamily (MFS) profile" evidence="8">
    <location>
        <begin position="37"/>
        <end position="502"/>
    </location>
</feature>
<name>A0A423W5A7_CYTCH</name>
<dbReference type="EMBL" id="LJZO01000013">
    <property type="protein sequence ID" value="ROV98499.1"/>
    <property type="molecule type" value="Genomic_DNA"/>
</dbReference>
<feature type="transmembrane region" description="Helical" evidence="7">
    <location>
        <begin position="404"/>
        <end position="428"/>
    </location>
</feature>
<feature type="transmembrane region" description="Helical" evidence="7">
    <location>
        <begin position="303"/>
        <end position="323"/>
    </location>
</feature>
<evidence type="ECO:0000256" key="1">
    <source>
        <dbReference type="ARBA" id="ARBA00004141"/>
    </source>
</evidence>
<dbReference type="OrthoDB" id="5086884at2759"/>
<feature type="transmembrane region" description="Helical" evidence="7">
    <location>
        <begin position="138"/>
        <end position="156"/>
    </location>
</feature>
<evidence type="ECO:0000256" key="7">
    <source>
        <dbReference type="SAM" id="Phobius"/>
    </source>
</evidence>
<feature type="transmembrane region" description="Helical" evidence="7">
    <location>
        <begin position="36"/>
        <end position="59"/>
    </location>
</feature>
<feature type="transmembrane region" description="Helical" evidence="7">
    <location>
        <begin position="168"/>
        <end position="190"/>
    </location>
</feature>
<comment type="subcellular location">
    <subcellularLocation>
        <location evidence="1">Membrane</location>
        <topology evidence="1">Multi-pass membrane protein</topology>
    </subcellularLocation>
</comment>
<dbReference type="GO" id="GO:0016020">
    <property type="term" value="C:membrane"/>
    <property type="evidence" value="ECO:0007669"/>
    <property type="project" value="UniProtKB-SubCell"/>
</dbReference>
<comment type="caution">
    <text evidence="9">The sequence shown here is derived from an EMBL/GenBank/DDBJ whole genome shotgun (WGS) entry which is preliminary data.</text>
</comment>
<reference evidence="9 10" key="1">
    <citation type="submission" date="2015-09" db="EMBL/GenBank/DDBJ databases">
        <title>Host preference determinants of Valsa canker pathogens revealed by comparative genomics.</title>
        <authorList>
            <person name="Yin Z."/>
            <person name="Huang L."/>
        </authorList>
    </citation>
    <scope>NUCLEOTIDE SEQUENCE [LARGE SCALE GENOMIC DNA]</scope>
    <source>
        <strain evidence="9 10">YSFL</strain>
    </source>
</reference>
<dbReference type="InterPro" id="IPR001958">
    <property type="entry name" value="Tet-R_TetA/multi-R_MdtG-like"/>
</dbReference>
<keyword evidence="10" id="KW-1185">Reference proteome</keyword>
<dbReference type="PANTHER" id="PTHR23506">
    <property type="entry name" value="GH10249P"/>
    <property type="match status" value="1"/>
</dbReference>
<comment type="similarity">
    <text evidence="2">Belongs to the major facilitator superfamily. Vesicular transporter family.</text>
</comment>
<proteinExistence type="inferred from homology"/>
<dbReference type="InterPro" id="IPR050930">
    <property type="entry name" value="MFS_Vesicular_Transporter"/>
</dbReference>
<feature type="transmembrane region" description="Helical" evidence="7">
    <location>
        <begin position="372"/>
        <end position="392"/>
    </location>
</feature>
<dbReference type="AlphaFoldDB" id="A0A423W5A7"/>
<feature type="transmembrane region" description="Helical" evidence="7">
    <location>
        <begin position="343"/>
        <end position="365"/>
    </location>
</feature>
<accession>A0A423W5A7</accession>
<dbReference type="InterPro" id="IPR011701">
    <property type="entry name" value="MFS"/>
</dbReference>
<feature type="transmembrane region" description="Helical" evidence="7">
    <location>
        <begin position="449"/>
        <end position="472"/>
    </location>
</feature>
<dbReference type="PANTHER" id="PTHR23506:SF23">
    <property type="entry name" value="GH10249P"/>
    <property type="match status" value="1"/>
</dbReference>
<sequence length="522" mass="55365">MIPRGFSYVKHFLSGEKKTPDSRPPRFLAFRSSSTLILATVCIAIFTDILVYGIIVPVLPFALTSRVGVSEDSVQTWNAILLACYTIALFVASPLVGIYADHSSSRRWPLLLGLLALAGCTILLCLGRSIAVLILGRILQGISAAVVWSVGLALVVDTVPSNVGQAMGYSSIAMSLGLLISPAIGGAVFAGAGYYAVYYVAFGCLALDIVMRLILIEKKVARQWVDEGEESDSEQGAADTALRFQPASDGSGVPGLNIFEKRVDGMEHDDRAIAAVPPTGPSVVASNMTAKHPKLKVLKSRRILGANFGIIIQSGLIFVSVRFSFDTVLPLFVKSTFHWSSTAAGLIFFCIFIPCFVSPIAGWFSDRYGARWPSVAGFVISIPLLVCLRFVTEDSIGHKVLLGALLALLGVALTLCGTPLMAEITYAIEAEETRSPGIFGEKGVYGLGYGLFCTAFALGGSVGSLMSGFIMAGVGWGTLTWALAVWMFGGAVVVALTVGDKPVGDKKNLVHHEENSAASPAR</sequence>
<dbReference type="STRING" id="252740.A0A423W5A7"/>
<gene>
    <name evidence="9" type="ORF">VSDG_04234</name>
</gene>
<dbReference type="CDD" id="cd17325">
    <property type="entry name" value="MFS_MdtG_SLC18_like"/>
    <property type="match status" value="1"/>
</dbReference>
<feature type="transmembrane region" description="Helical" evidence="7">
    <location>
        <begin position="79"/>
        <end position="99"/>
    </location>
</feature>
<dbReference type="Proteomes" id="UP000284375">
    <property type="component" value="Unassembled WGS sequence"/>
</dbReference>
<dbReference type="GO" id="GO:0022857">
    <property type="term" value="F:transmembrane transporter activity"/>
    <property type="evidence" value="ECO:0007669"/>
    <property type="project" value="InterPro"/>
</dbReference>
<keyword evidence="5 7" id="KW-1133">Transmembrane helix</keyword>
<feature type="transmembrane region" description="Helical" evidence="7">
    <location>
        <begin position="196"/>
        <end position="215"/>
    </location>
</feature>
<evidence type="ECO:0000313" key="9">
    <source>
        <dbReference type="EMBL" id="ROV98499.1"/>
    </source>
</evidence>
<keyword evidence="3" id="KW-0813">Transport</keyword>
<evidence type="ECO:0000256" key="3">
    <source>
        <dbReference type="ARBA" id="ARBA00022448"/>
    </source>
</evidence>
<dbReference type="PROSITE" id="PS50850">
    <property type="entry name" value="MFS"/>
    <property type="match status" value="1"/>
</dbReference>
<evidence type="ECO:0000256" key="6">
    <source>
        <dbReference type="ARBA" id="ARBA00023136"/>
    </source>
</evidence>
<evidence type="ECO:0000256" key="5">
    <source>
        <dbReference type="ARBA" id="ARBA00022989"/>
    </source>
</evidence>
<evidence type="ECO:0000256" key="4">
    <source>
        <dbReference type="ARBA" id="ARBA00022692"/>
    </source>
</evidence>
<organism evidence="9 10">
    <name type="scientific">Cytospora chrysosperma</name>
    <name type="common">Cytospora canker fungus</name>
    <name type="synonym">Sphaeria chrysosperma</name>
    <dbReference type="NCBI Taxonomy" id="252740"/>
    <lineage>
        <taxon>Eukaryota</taxon>
        <taxon>Fungi</taxon>
        <taxon>Dikarya</taxon>
        <taxon>Ascomycota</taxon>
        <taxon>Pezizomycotina</taxon>
        <taxon>Sordariomycetes</taxon>
        <taxon>Sordariomycetidae</taxon>
        <taxon>Diaporthales</taxon>
        <taxon>Cytosporaceae</taxon>
        <taxon>Cytospora</taxon>
    </lineage>
</organism>
<dbReference type="InterPro" id="IPR036259">
    <property type="entry name" value="MFS_trans_sf"/>
</dbReference>
<evidence type="ECO:0000256" key="2">
    <source>
        <dbReference type="ARBA" id="ARBA00006829"/>
    </source>
</evidence>